<accession>A0A1J5T548</accession>
<feature type="compositionally biased region" description="Low complexity" evidence="10">
    <location>
        <begin position="293"/>
        <end position="327"/>
    </location>
</feature>
<reference evidence="14" key="1">
    <citation type="submission" date="2016-10" db="EMBL/GenBank/DDBJ databases">
        <title>Sequence of Gallionella enrichment culture.</title>
        <authorList>
            <person name="Poehlein A."/>
            <person name="Muehling M."/>
            <person name="Daniel R."/>
        </authorList>
    </citation>
    <scope>NUCLEOTIDE SEQUENCE</scope>
</reference>
<dbReference type="PRINTS" id="PR00811">
    <property type="entry name" value="BCTERIALGSPD"/>
</dbReference>
<dbReference type="InterPro" id="IPR049371">
    <property type="entry name" value="GspD-like_N0"/>
</dbReference>
<dbReference type="Pfam" id="PF21305">
    <property type="entry name" value="type_II_gspD_N0"/>
    <property type="match status" value="1"/>
</dbReference>
<name>A0A1J5T548_9ZZZZ</name>
<dbReference type="GO" id="GO:0015627">
    <property type="term" value="C:type II protein secretion system complex"/>
    <property type="evidence" value="ECO:0007669"/>
    <property type="project" value="InterPro"/>
</dbReference>
<evidence type="ECO:0000256" key="1">
    <source>
        <dbReference type="ARBA" id="ARBA00004442"/>
    </source>
</evidence>
<dbReference type="InterPro" id="IPR004846">
    <property type="entry name" value="T2SS/T3SS_dom"/>
</dbReference>
<evidence type="ECO:0000256" key="10">
    <source>
        <dbReference type="SAM" id="MobiDB-lite"/>
    </source>
</evidence>
<feature type="domain" description="NolW-like" evidence="12">
    <location>
        <begin position="195"/>
        <end position="264"/>
    </location>
</feature>
<dbReference type="PRINTS" id="PR01032">
    <property type="entry name" value="PHAGEIV"/>
</dbReference>
<dbReference type="EMBL" id="MLJW01000008">
    <property type="protein sequence ID" value="OIR16001.1"/>
    <property type="molecule type" value="Genomic_DNA"/>
</dbReference>
<evidence type="ECO:0000256" key="3">
    <source>
        <dbReference type="ARBA" id="ARBA00022448"/>
    </source>
</evidence>
<evidence type="ECO:0000256" key="8">
    <source>
        <dbReference type="ARBA" id="ARBA00023136"/>
    </source>
</evidence>
<feature type="compositionally biased region" description="Low complexity" evidence="10">
    <location>
        <begin position="684"/>
        <end position="711"/>
    </location>
</feature>
<feature type="region of interest" description="Disordered" evidence="10">
    <location>
        <begin position="640"/>
        <end position="711"/>
    </location>
</feature>
<evidence type="ECO:0000256" key="7">
    <source>
        <dbReference type="ARBA" id="ARBA00022927"/>
    </source>
</evidence>
<feature type="domain" description="Type II/III secretion system secretin-like" evidence="11">
    <location>
        <begin position="454"/>
        <end position="620"/>
    </location>
</feature>
<dbReference type="Gene3D" id="3.30.1370.120">
    <property type="match status" value="3"/>
</dbReference>
<dbReference type="NCBIfam" id="TIGR02517">
    <property type="entry name" value="type_II_gspD"/>
    <property type="match status" value="1"/>
</dbReference>
<keyword evidence="7" id="KW-0653">Protein transport</keyword>
<feature type="region of interest" description="Disordered" evidence="10">
    <location>
        <begin position="290"/>
        <end position="331"/>
    </location>
</feature>
<dbReference type="PANTHER" id="PTHR30332">
    <property type="entry name" value="PROBABLE GENERAL SECRETION PATHWAY PROTEIN D"/>
    <property type="match status" value="1"/>
</dbReference>
<feature type="domain" description="GspD-like N0" evidence="13">
    <location>
        <begin position="38"/>
        <end position="107"/>
    </location>
</feature>
<dbReference type="InterPro" id="IPR005644">
    <property type="entry name" value="NolW-like"/>
</dbReference>
<comment type="caution">
    <text evidence="14">The sequence shown here is derived from an EMBL/GenBank/DDBJ whole genome shotgun (WGS) entry which is preliminary data.</text>
</comment>
<evidence type="ECO:0000256" key="2">
    <source>
        <dbReference type="ARBA" id="ARBA00006980"/>
    </source>
</evidence>
<keyword evidence="4" id="KW-1134">Transmembrane beta strand</keyword>
<dbReference type="InterPro" id="IPR001775">
    <property type="entry name" value="GspD/PilQ"/>
</dbReference>
<proteinExistence type="inferred from homology"/>
<dbReference type="GO" id="GO:0015628">
    <property type="term" value="P:protein secretion by the type II secretion system"/>
    <property type="evidence" value="ECO:0007669"/>
    <property type="project" value="InterPro"/>
</dbReference>
<sequence>MIKRIVRRALLAFCLTIFIATPCHAEKAVKKEDELVSLNFVNADIQEVIRAISQISKKNFLVDPRVKGTINIVSATPVSPALGYDILLSALRLQGYAAVETGGVTKIIPEADAKLHVDSLARGRGDELVTRVFVLKNESASQLVTVVRPMISPNSVVVAYPSSNALVVTDYASSVHRIEKLIDSIDQPNSDAPIVIPVLHASAVDLAGIINRLMPEASAPQTGGDDNQRFVLLADSRTNGLLLRSDNPGRIARVRELVAKLDSEANTPGNIHVVQLTNTDATKLAQTLRSVMSGDTSSPSSTSSSSSASSSSATAQGSTQSASSSAPSGGGIIQADPATNSLIITASEPVYNNLRAVIAKLDVRRPQVFVEALIVEVTADKASELGIQWQSLSGVNNSGSNVIGGTNFGSNNNIITASSNIASVGQGLNVGIVSGTTTLPGIGTVLNLGVLAHALASDTNANILSAPNLMTLDNEEAKIVVGQNVPFITGSYAQTGAVATATPFQTIDRKDVGLTLKIKPQIMQGGSVKLLVSQEVSSVVASTSSAVSGPTTNKRSIDTTVIVDENQIVVLGGLIQDSVNQTASKIPVLGDIPFLGALFRYETREQVKTNLMVFIRPYIMYQSDSYKKVTAENYDKASKAREALRMPDSMVMQDDDKDKALPPLSPEDRAPAASAPVATPRLDAASTPAVTAPAPEAASAPAAVAPAPEAASAPAAAISIPAAASAPAAATPSDPVKTQP</sequence>
<dbReference type="Pfam" id="PF03958">
    <property type="entry name" value="Secretin_N"/>
    <property type="match status" value="3"/>
</dbReference>
<gene>
    <name evidence="14" type="primary">gspD_1</name>
    <name evidence="14" type="ORF">GALL_35050</name>
</gene>
<comment type="subcellular location">
    <subcellularLocation>
        <location evidence="1">Cell outer membrane</location>
    </subcellularLocation>
</comment>
<dbReference type="GO" id="GO:0009279">
    <property type="term" value="C:cell outer membrane"/>
    <property type="evidence" value="ECO:0007669"/>
    <property type="project" value="UniProtKB-SubCell"/>
</dbReference>
<keyword evidence="3" id="KW-0813">Transport</keyword>
<keyword evidence="5" id="KW-0812">Transmembrane</keyword>
<feature type="domain" description="NolW-like" evidence="12">
    <location>
        <begin position="272"/>
        <end position="367"/>
    </location>
</feature>
<comment type="similarity">
    <text evidence="2">Belongs to the bacterial secretin family. GSP D subfamily.</text>
</comment>
<dbReference type="Pfam" id="PF00263">
    <property type="entry name" value="Secretin"/>
    <property type="match status" value="1"/>
</dbReference>
<evidence type="ECO:0000259" key="12">
    <source>
        <dbReference type="Pfam" id="PF03958"/>
    </source>
</evidence>
<keyword evidence="6" id="KW-0732">Signal</keyword>
<evidence type="ECO:0000256" key="5">
    <source>
        <dbReference type="ARBA" id="ARBA00022692"/>
    </source>
</evidence>
<dbReference type="InterPro" id="IPR013356">
    <property type="entry name" value="T2SS_GspD"/>
</dbReference>
<dbReference type="PANTHER" id="PTHR30332:SF24">
    <property type="entry name" value="SECRETIN GSPD-RELATED"/>
    <property type="match status" value="1"/>
</dbReference>
<evidence type="ECO:0000313" key="14">
    <source>
        <dbReference type="EMBL" id="OIR16001.1"/>
    </source>
</evidence>
<feature type="compositionally biased region" description="Basic and acidic residues" evidence="10">
    <location>
        <begin position="654"/>
        <end position="670"/>
    </location>
</feature>
<evidence type="ECO:0000256" key="6">
    <source>
        <dbReference type="ARBA" id="ARBA00022729"/>
    </source>
</evidence>
<evidence type="ECO:0000256" key="9">
    <source>
        <dbReference type="ARBA" id="ARBA00023237"/>
    </source>
</evidence>
<evidence type="ECO:0000259" key="13">
    <source>
        <dbReference type="Pfam" id="PF21305"/>
    </source>
</evidence>
<organism evidence="14">
    <name type="scientific">mine drainage metagenome</name>
    <dbReference type="NCBI Taxonomy" id="410659"/>
    <lineage>
        <taxon>unclassified sequences</taxon>
        <taxon>metagenomes</taxon>
        <taxon>ecological metagenomes</taxon>
    </lineage>
</organism>
<evidence type="ECO:0000256" key="4">
    <source>
        <dbReference type="ARBA" id="ARBA00022452"/>
    </source>
</evidence>
<protein>
    <submittedName>
        <fullName evidence="14">Putative type II secretion system protein D</fullName>
    </submittedName>
</protein>
<evidence type="ECO:0000259" key="11">
    <source>
        <dbReference type="Pfam" id="PF00263"/>
    </source>
</evidence>
<keyword evidence="8" id="KW-0472">Membrane</keyword>
<dbReference type="InterPro" id="IPR038591">
    <property type="entry name" value="NolW-like_sf"/>
</dbReference>
<dbReference type="InterPro" id="IPR050810">
    <property type="entry name" value="Bact_Secretion_Sys_Channel"/>
</dbReference>
<feature type="domain" description="NolW-like" evidence="12">
    <location>
        <begin position="130"/>
        <end position="188"/>
    </location>
</feature>
<dbReference type="AlphaFoldDB" id="A0A1J5T548"/>
<keyword evidence="9" id="KW-0998">Cell outer membrane</keyword>